<dbReference type="InterPro" id="IPR039561">
    <property type="entry name" value="Peptidase_M15C"/>
</dbReference>
<dbReference type="AlphaFoldDB" id="C7RR41"/>
<feature type="domain" description="Peptidase M15C" evidence="1">
    <location>
        <begin position="165"/>
        <end position="241"/>
    </location>
</feature>
<dbReference type="InterPro" id="IPR009045">
    <property type="entry name" value="Zn_M74/Hedgehog-like"/>
</dbReference>
<dbReference type="STRING" id="522306.CAP2UW1_2433"/>
<dbReference type="OrthoDB" id="7059468at2"/>
<dbReference type="eggNOG" id="COG0791">
    <property type="taxonomic scope" value="Bacteria"/>
</dbReference>
<gene>
    <name evidence="2" type="ordered locus">CAP2UW1_2433</name>
</gene>
<proteinExistence type="predicted"/>
<dbReference type="EMBL" id="CP001715">
    <property type="protein sequence ID" value="ACV35722.1"/>
    <property type="molecule type" value="Genomic_DNA"/>
</dbReference>
<reference evidence="2" key="2">
    <citation type="submission" date="2009-09" db="EMBL/GenBank/DDBJ databases">
        <title>Complete sequence of chromosome of Candidatus Accumulibacter phosphatis clade IIA str. UW-1.</title>
        <authorList>
            <consortium name="US DOE Joint Genome Institute"/>
            <person name="Martin H.G."/>
            <person name="Ivanova N."/>
            <person name="Kunin V."/>
            <person name="Warnecke F."/>
            <person name="Barry K."/>
            <person name="He S."/>
            <person name="Salamov A."/>
            <person name="Szeto E."/>
            <person name="Dalin E."/>
            <person name="Pangilinan J.L."/>
            <person name="Lapidus A."/>
            <person name="Lowry S."/>
            <person name="Kyrpides N.C."/>
            <person name="McMahon K.D."/>
            <person name="Hugenholtz P."/>
        </authorList>
    </citation>
    <scope>NUCLEOTIDE SEQUENCE [LARGE SCALE GENOMIC DNA]</scope>
    <source>
        <strain evidence="2">UW-1</strain>
    </source>
</reference>
<dbReference type="SUPFAM" id="SSF55166">
    <property type="entry name" value="Hedgehog/DD-peptidase"/>
    <property type="match status" value="1"/>
</dbReference>
<dbReference type="GO" id="GO:0008233">
    <property type="term" value="F:peptidase activity"/>
    <property type="evidence" value="ECO:0007669"/>
    <property type="project" value="InterPro"/>
</dbReference>
<evidence type="ECO:0000313" key="2">
    <source>
        <dbReference type="EMBL" id="ACV35722.1"/>
    </source>
</evidence>
<organism evidence="2">
    <name type="scientific">Accumulibacter regalis</name>
    <dbReference type="NCBI Taxonomy" id="522306"/>
    <lineage>
        <taxon>Bacteria</taxon>
        <taxon>Pseudomonadati</taxon>
        <taxon>Pseudomonadota</taxon>
        <taxon>Betaproteobacteria</taxon>
        <taxon>Candidatus Accumulibacter</taxon>
    </lineage>
</organism>
<reference evidence="2" key="1">
    <citation type="submission" date="2009-08" db="EMBL/GenBank/DDBJ databases">
        <authorList>
            <consortium name="US DOE Joint Genome Institute"/>
            <person name="Lucas S."/>
            <person name="Copeland A."/>
            <person name="Lapidus A."/>
            <person name="Glavina del Rio T."/>
            <person name="Dalin E."/>
            <person name="Tice H."/>
            <person name="Bruce D."/>
            <person name="Barry K."/>
            <person name="Pitluck S."/>
            <person name="Lowry S."/>
            <person name="Larimer F."/>
            <person name="Land M."/>
            <person name="Hauser L."/>
            <person name="Kyrpides N."/>
            <person name="Ivanova N."/>
            <person name="McMahon K.D."/>
            <person name="Hugenholtz P."/>
        </authorList>
    </citation>
    <scope>NUCLEOTIDE SEQUENCE</scope>
    <source>
        <strain evidence="2">UW-1</strain>
    </source>
</reference>
<sequence>MLLTLSSGAYSDSQLGIDCLLKAYPGFLLEKDGDNLVLADGHRLPYGSGSQGNLEDRLDHADLHDQMSQCYSPGFPVDQPRLNEDPGRMRHEPFFKRLYGEDKLAVQRNIVQVIWAPSGQSLPFSRIAGADQALIRVGEAIAARPELRHLVSSPVGTLNWRTIQGTKRTSSHSFGIAIDFRLPHGLGHYWRWAGCLSEKSCAYPERVLQDRALRDIVTIFEANGFIWGGKWFHFDTIHFEYRPELLVAECTCKSQEK</sequence>
<dbReference type="HOGENOM" id="CLU_076855_0_0_4"/>
<name>C7RR41_ACCRE</name>
<dbReference type="KEGG" id="app:CAP2UW1_2433"/>
<accession>C7RR41</accession>
<dbReference type="Pfam" id="PF13539">
    <property type="entry name" value="Peptidase_M15_4"/>
    <property type="match status" value="1"/>
</dbReference>
<protein>
    <recommendedName>
        <fullName evidence="1">Peptidase M15C domain-containing protein</fullName>
    </recommendedName>
</protein>
<evidence type="ECO:0000259" key="1">
    <source>
        <dbReference type="Pfam" id="PF13539"/>
    </source>
</evidence>
<dbReference type="Gene3D" id="3.30.1380.10">
    <property type="match status" value="1"/>
</dbReference>